<accession>A0ABW5P8T5</accession>
<evidence type="ECO:0000256" key="4">
    <source>
        <dbReference type="ARBA" id="ARBA00022692"/>
    </source>
</evidence>
<keyword evidence="10" id="KW-1185">Reference proteome</keyword>
<feature type="transmembrane region" description="Helical" evidence="7">
    <location>
        <begin position="166"/>
        <end position="184"/>
    </location>
</feature>
<comment type="caution">
    <text evidence="9">The sequence shown here is derived from an EMBL/GenBank/DDBJ whole genome shotgun (WGS) entry which is preliminary data.</text>
</comment>
<dbReference type="SUPFAM" id="SSF161098">
    <property type="entry name" value="MetI-like"/>
    <property type="match status" value="1"/>
</dbReference>
<dbReference type="CDD" id="cd06261">
    <property type="entry name" value="TM_PBP2"/>
    <property type="match status" value="1"/>
</dbReference>
<gene>
    <name evidence="9" type="ORF">ACFSUF_02705</name>
</gene>
<name>A0ABW5P8T5_9BACL</name>
<dbReference type="RefSeq" id="WP_377599840.1">
    <property type="nucleotide sequence ID" value="NZ_JBHUME010000002.1"/>
</dbReference>
<evidence type="ECO:0000313" key="9">
    <source>
        <dbReference type="EMBL" id="MFD2611328.1"/>
    </source>
</evidence>
<keyword evidence="4 7" id="KW-0812">Transmembrane</keyword>
<feature type="domain" description="ABC transmembrane type-1" evidence="8">
    <location>
        <begin position="69"/>
        <end position="284"/>
    </location>
</feature>
<dbReference type="Pfam" id="PF00528">
    <property type="entry name" value="BPD_transp_1"/>
    <property type="match status" value="1"/>
</dbReference>
<dbReference type="PANTHER" id="PTHR43227">
    <property type="entry name" value="BLL4140 PROTEIN"/>
    <property type="match status" value="1"/>
</dbReference>
<dbReference type="InterPro" id="IPR050809">
    <property type="entry name" value="UgpAE/MalFG_permease"/>
</dbReference>
<feature type="transmembrane region" description="Helical" evidence="7">
    <location>
        <begin position="263"/>
        <end position="288"/>
    </location>
</feature>
<feature type="transmembrane region" description="Helical" evidence="7">
    <location>
        <begin position="204"/>
        <end position="227"/>
    </location>
</feature>
<evidence type="ECO:0000313" key="10">
    <source>
        <dbReference type="Proteomes" id="UP001597541"/>
    </source>
</evidence>
<protein>
    <submittedName>
        <fullName evidence="9">ABC transporter permease</fullName>
    </submittedName>
</protein>
<dbReference type="PROSITE" id="PS50928">
    <property type="entry name" value="ABC_TM1"/>
    <property type="match status" value="1"/>
</dbReference>
<evidence type="ECO:0000256" key="3">
    <source>
        <dbReference type="ARBA" id="ARBA00022475"/>
    </source>
</evidence>
<dbReference type="EMBL" id="JBHUME010000002">
    <property type="protein sequence ID" value="MFD2611328.1"/>
    <property type="molecule type" value="Genomic_DNA"/>
</dbReference>
<feature type="transmembrane region" description="Helical" evidence="7">
    <location>
        <begin position="68"/>
        <end position="93"/>
    </location>
</feature>
<feature type="transmembrane region" description="Helical" evidence="7">
    <location>
        <begin position="138"/>
        <end position="159"/>
    </location>
</feature>
<comment type="similarity">
    <text evidence="7">Belongs to the binding-protein-dependent transport system permease family.</text>
</comment>
<feature type="transmembrane region" description="Helical" evidence="7">
    <location>
        <begin position="105"/>
        <end position="126"/>
    </location>
</feature>
<proteinExistence type="inferred from homology"/>
<reference evidence="10" key="1">
    <citation type="journal article" date="2019" name="Int. J. Syst. Evol. Microbiol.">
        <title>The Global Catalogue of Microorganisms (GCM) 10K type strain sequencing project: providing services to taxonomists for standard genome sequencing and annotation.</title>
        <authorList>
            <consortium name="The Broad Institute Genomics Platform"/>
            <consortium name="The Broad Institute Genome Sequencing Center for Infectious Disease"/>
            <person name="Wu L."/>
            <person name="Ma J."/>
        </authorList>
    </citation>
    <scope>NUCLEOTIDE SEQUENCE [LARGE SCALE GENOMIC DNA]</scope>
    <source>
        <strain evidence="10">KCTC 3950</strain>
    </source>
</reference>
<comment type="subcellular location">
    <subcellularLocation>
        <location evidence="1 7">Cell membrane</location>
        <topology evidence="1 7">Multi-pass membrane protein</topology>
    </subcellularLocation>
</comment>
<evidence type="ECO:0000256" key="6">
    <source>
        <dbReference type="ARBA" id="ARBA00023136"/>
    </source>
</evidence>
<keyword evidence="2 7" id="KW-0813">Transport</keyword>
<dbReference type="InterPro" id="IPR035906">
    <property type="entry name" value="MetI-like_sf"/>
</dbReference>
<dbReference type="Gene3D" id="1.10.3720.10">
    <property type="entry name" value="MetI-like"/>
    <property type="match status" value="1"/>
</dbReference>
<keyword evidence="6 7" id="KW-0472">Membrane</keyword>
<keyword evidence="5 7" id="KW-1133">Transmembrane helix</keyword>
<sequence>MSMLRRNGILYVMLLPGIFLTLLFHYLPMGGLVIAFQDFKPWLGFTKSPWVGLDHFRTAFERPDSVQVIWNTFLIASLKITANLIVPIIFALLLNEVRHMAFKKIVQTLVYLPHFLSWVILGGILGDMLSSTGIINTMILPYFGIDPIIFLADGMWFRIVAVVSEVWKECGFATIVFLAALSNVDPSLYEAAEVDGANRWQQTWTVTFPAIIPIIVVVGTLALGNVLNAGFDQIFNLYNPLVYEYADIIDTFVYRIGLQGAQFGLATAIGMFKSIVGFVMIVSAYYLAHRFANYRIF</sequence>
<feature type="transmembrane region" description="Helical" evidence="7">
    <location>
        <begin position="12"/>
        <end position="36"/>
    </location>
</feature>
<evidence type="ECO:0000256" key="7">
    <source>
        <dbReference type="RuleBase" id="RU363032"/>
    </source>
</evidence>
<evidence type="ECO:0000256" key="2">
    <source>
        <dbReference type="ARBA" id="ARBA00022448"/>
    </source>
</evidence>
<keyword evidence="3" id="KW-1003">Cell membrane</keyword>
<evidence type="ECO:0000259" key="8">
    <source>
        <dbReference type="PROSITE" id="PS50928"/>
    </source>
</evidence>
<dbReference type="InterPro" id="IPR000515">
    <property type="entry name" value="MetI-like"/>
</dbReference>
<dbReference type="Proteomes" id="UP001597541">
    <property type="component" value="Unassembled WGS sequence"/>
</dbReference>
<organism evidence="9 10">
    <name type="scientific">Paenibacillus gansuensis</name>
    <dbReference type="NCBI Taxonomy" id="306542"/>
    <lineage>
        <taxon>Bacteria</taxon>
        <taxon>Bacillati</taxon>
        <taxon>Bacillota</taxon>
        <taxon>Bacilli</taxon>
        <taxon>Bacillales</taxon>
        <taxon>Paenibacillaceae</taxon>
        <taxon>Paenibacillus</taxon>
    </lineage>
</organism>
<evidence type="ECO:0000256" key="5">
    <source>
        <dbReference type="ARBA" id="ARBA00022989"/>
    </source>
</evidence>
<dbReference type="PANTHER" id="PTHR43227:SF11">
    <property type="entry name" value="BLL4140 PROTEIN"/>
    <property type="match status" value="1"/>
</dbReference>
<evidence type="ECO:0000256" key="1">
    <source>
        <dbReference type="ARBA" id="ARBA00004651"/>
    </source>
</evidence>